<evidence type="ECO:0000259" key="2">
    <source>
        <dbReference type="Pfam" id="PF00561"/>
    </source>
</evidence>
<dbReference type="AlphaFoldDB" id="A0ABD5VI86"/>
<dbReference type="Pfam" id="PF00561">
    <property type="entry name" value="Abhydrolase_1"/>
    <property type="match status" value="1"/>
</dbReference>
<proteinExistence type="predicted"/>
<dbReference type="PANTHER" id="PTHR43798:SF31">
    <property type="entry name" value="AB HYDROLASE SUPERFAMILY PROTEIN YCLE"/>
    <property type="match status" value="1"/>
</dbReference>
<dbReference type="PRINTS" id="PR00111">
    <property type="entry name" value="ABHYDROLASE"/>
</dbReference>
<dbReference type="SUPFAM" id="SSF53474">
    <property type="entry name" value="alpha/beta-Hydrolases"/>
    <property type="match status" value="1"/>
</dbReference>
<feature type="domain" description="AB hydrolase-1" evidence="2">
    <location>
        <begin position="53"/>
        <end position="185"/>
    </location>
</feature>
<dbReference type="Gene3D" id="3.40.50.1820">
    <property type="entry name" value="alpha/beta hydrolase"/>
    <property type="match status" value="1"/>
</dbReference>
<keyword evidence="4" id="KW-1185">Reference proteome</keyword>
<dbReference type="InterPro" id="IPR050266">
    <property type="entry name" value="AB_hydrolase_sf"/>
</dbReference>
<dbReference type="RefSeq" id="WP_336349570.1">
    <property type="nucleotide sequence ID" value="NZ_JAZAQL010000001.1"/>
</dbReference>
<dbReference type="InterPro" id="IPR029058">
    <property type="entry name" value="AB_hydrolase_fold"/>
</dbReference>
<dbReference type="InterPro" id="IPR000639">
    <property type="entry name" value="Epox_hydrolase-like"/>
</dbReference>
<dbReference type="PANTHER" id="PTHR43798">
    <property type="entry name" value="MONOACYLGLYCEROL LIPASE"/>
    <property type="match status" value="1"/>
</dbReference>
<dbReference type="Proteomes" id="UP001596395">
    <property type="component" value="Unassembled WGS sequence"/>
</dbReference>
<gene>
    <name evidence="3" type="ORF">ACFQGB_06990</name>
</gene>
<accession>A0ABD5VI86</accession>
<evidence type="ECO:0000256" key="1">
    <source>
        <dbReference type="ARBA" id="ARBA00022801"/>
    </source>
</evidence>
<organism evidence="3 4">
    <name type="scientific">Halorubellus litoreus</name>
    <dbReference type="NCBI Taxonomy" id="755308"/>
    <lineage>
        <taxon>Archaea</taxon>
        <taxon>Methanobacteriati</taxon>
        <taxon>Methanobacteriota</taxon>
        <taxon>Stenosarchaea group</taxon>
        <taxon>Halobacteria</taxon>
        <taxon>Halobacteriales</taxon>
        <taxon>Halorubellaceae</taxon>
        <taxon>Halorubellus</taxon>
    </lineage>
</organism>
<comment type="caution">
    <text evidence="3">The sequence shown here is derived from an EMBL/GenBank/DDBJ whole genome shotgun (WGS) entry which is preliminary data.</text>
</comment>
<dbReference type="EMBL" id="JBHSXN010000001">
    <property type="protein sequence ID" value="MFC6952606.1"/>
    <property type="molecule type" value="Genomic_DNA"/>
</dbReference>
<name>A0ABD5VI86_9EURY</name>
<evidence type="ECO:0000313" key="3">
    <source>
        <dbReference type="EMBL" id="MFC6952606.1"/>
    </source>
</evidence>
<sequence>MQHASTDAGEPATVDPTAGSFLETFERLEDLERGTARTNGLDTRYYRRGSGRPVVFVHPMGMSATVWAQQLDAFGDAFDVVAYDTRGHGHTGGSQRESYTMELYALDLRALLAALDVSQPVLVGASMGGAIAQQYAAMYPDDVAGLVLVDPVSTVPVGWRGRAAMGFVTLLSRLDRIVSYDALNRLQIRAYETLAPGSAGNADAILELVAADPPIAHDELVKVADATTGFPRSDFDPTAVTAPTLVCYGDAIPGTLATMATGLQTLLVNADVDVVTVPDAGHGSVVDNPAVVTDRVRAFLDTVA</sequence>
<dbReference type="GO" id="GO:0016787">
    <property type="term" value="F:hydrolase activity"/>
    <property type="evidence" value="ECO:0007669"/>
    <property type="project" value="UniProtKB-KW"/>
</dbReference>
<protein>
    <submittedName>
        <fullName evidence="3">Alpha/beta fold hydrolase</fullName>
    </submittedName>
</protein>
<dbReference type="PRINTS" id="PR00412">
    <property type="entry name" value="EPOXHYDRLASE"/>
</dbReference>
<keyword evidence="1 3" id="KW-0378">Hydrolase</keyword>
<dbReference type="InterPro" id="IPR000073">
    <property type="entry name" value="AB_hydrolase_1"/>
</dbReference>
<reference evidence="3 4" key="1">
    <citation type="journal article" date="2019" name="Int. J. Syst. Evol. Microbiol.">
        <title>The Global Catalogue of Microorganisms (GCM) 10K type strain sequencing project: providing services to taxonomists for standard genome sequencing and annotation.</title>
        <authorList>
            <consortium name="The Broad Institute Genomics Platform"/>
            <consortium name="The Broad Institute Genome Sequencing Center for Infectious Disease"/>
            <person name="Wu L."/>
            <person name="Ma J."/>
        </authorList>
    </citation>
    <scope>NUCLEOTIDE SEQUENCE [LARGE SCALE GENOMIC DNA]</scope>
    <source>
        <strain evidence="3 4">GX26</strain>
    </source>
</reference>
<evidence type="ECO:0000313" key="4">
    <source>
        <dbReference type="Proteomes" id="UP001596395"/>
    </source>
</evidence>